<dbReference type="PANTHER" id="PTHR33217:SF7">
    <property type="entry name" value="TRANSPOSASE FOR INSERTION SEQUENCE ELEMENT IS1081"/>
    <property type="match status" value="1"/>
</dbReference>
<dbReference type="EMBL" id="FQUL01000033">
    <property type="protein sequence ID" value="SHE88461.1"/>
    <property type="molecule type" value="Genomic_DNA"/>
</dbReference>
<evidence type="ECO:0000256" key="1">
    <source>
        <dbReference type="ARBA" id="ARBA00002190"/>
    </source>
</evidence>
<evidence type="ECO:0000313" key="8">
    <source>
        <dbReference type="EMBL" id="SHE88461.1"/>
    </source>
</evidence>
<keyword evidence="4 6" id="KW-0238">DNA-binding</keyword>
<dbReference type="GO" id="GO:0004803">
    <property type="term" value="F:transposase activity"/>
    <property type="evidence" value="ECO:0007669"/>
    <property type="project" value="UniProtKB-UniRule"/>
</dbReference>
<dbReference type="PANTHER" id="PTHR33217">
    <property type="entry name" value="TRANSPOSASE FOR INSERTION SEQUENCE ELEMENT IS1081"/>
    <property type="match status" value="1"/>
</dbReference>
<dbReference type="Pfam" id="PF00872">
    <property type="entry name" value="Transposase_mut"/>
    <property type="match status" value="1"/>
</dbReference>
<evidence type="ECO:0000256" key="5">
    <source>
        <dbReference type="ARBA" id="ARBA00023172"/>
    </source>
</evidence>
<dbReference type="STRING" id="1121881.SAMN02745225_01896"/>
<comment type="similarity">
    <text evidence="2 6">Belongs to the transposase mutator family.</text>
</comment>
<dbReference type="AlphaFoldDB" id="A0A1M4X4S1"/>
<comment type="function">
    <text evidence="1 6">Required for the transposition of the insertion element.</text>
</comment>
<evidence type="ECO:0000313" key="9">
    <source>
        <dbReference type="Proteomes" id="UP000184295"/>
    </source>
</evidence>
<feature type="region of interest" description="Disordered" evidence="7">
    <location>
        <begin position="1"/>
        <end position="26"/>
    </location>
</feature>
<evidence type="ECO:0000256" key="3">
    <source>
        <dbReference type="ARBA" id="ARBA00022578"/>
    </source>
</evidence>
<gene>
    <name evidence="8" type="ORF">SAMN02745225_01896</name>
</gene>
<sequence>MSADIDAVLGADYRHPGPERKNRRNGYRQRLWDTRVSTIELRIPKLRQGTYFPDWFLERHRRSEVALTSVIATCYVLGVSTRRLEKLAETLGITQLSKYPRSLRWPTA</sequence>
<protein>
    <recommendedName>
        <fullName evidence="6">Mutator family transposase</fullName>
    </recommendedName>
</protein>
<keyword evidence="6" id="KW-0814">Transposable element</keyword>
<accession>A0A1M4X4S1</accession>
<dbReference type="GO" id="GO:0006313">
    <property type="term" value="P:DNA transposition"/>
    <property type="evidence" value="ECO:0007669"/>
    <property type="project" value="UniProtKB-UniRule"/>
</dbReference>
<keyword evidence="3 6" id="KW-0815">Transposition</keyword>
<evidence type="ECO:0000256" key="4">
    <source>
        <dbReference type="ARBA" id="ARBA00023125"/>
    </source>
</evidence>
<keyword evidence="9" id="KW-1185">Reference proteome</keyword>
<dbReference type="GO" id="GO:0003677">
    <property type="term" value="F:DNA binding"/>
    <property type="evidence" value="ECO:0007669"/>
    <property type="project" value="UniProtKB-UniRule"/>
</dbReference>
<dbReference type="InterPro" id="IPR001207">
    <property type="entry name" value="Transposase_mutator"/>
</dbReference>
<reference evidence="9" key="1">
    <citation type="submission" date="2016-11" db="EMBL/GenBank/DDBJ databases">
        <authorList>
            <person name="Varghese N."/>
            <person name="Submissions S."/>
        </authorList>
    </citation>
    <scope>NUCLEOTIDE SEQUENCE [LARGE SCALE GENOMIC DNA]</scope>
    <source>
        <strain evidence="9">DSM 19514</strain>
    </source>
</reference>
<proteinExistence type="inferred from homology"/>
<evidence type="ECO:0000256" key="2">
    <source>
        <dbReference type="ARBA" id="ARBA00010961"/>
    </source>
</evidence>
<evidence type="ECO:0000256" key="7">
    <source>
        <dbReference type="SAM" id="MobiDB-lite"/>
    </source>
</evidence>
<organism evidence="8 9">
    <name type="scientific">Ferrithrix thermotolerans DSM 19514</name>
    <dbReference type="NCBI Taxonomy" id="1121881"/>
    <lineage>
        <taxon>Bacteria</taxon>
        <taxon>Bacillati</taxon>
        <taxon>Actinomycetota</taxon>
        <taxon>Acidimicrobiia</taxon>
        <taxon>Acidimicrobiales</taxon>
        <taxon>Acidimicrobiaceae</taxon>
        <taxon>Ferrithrix</taxon>
    </lineage>
</organism>
<name>A0A1M4X4S1_9ACTN</name>
<dbReference type="Proteomes" id="UP000184295">
    <property type="component" value="Unassembled WGS sequence"/>
</dbReference>
<keyword evidence="5 6" id="KW-0233">DNA recombination</keyword>
<evidence type="ECO:0000256" key="6">
    <source>
        <dbReference type="RuleBase" id="RU365089"/>
    </source>
</evidence>